<dbReference type="Gene3D" id="1.10.287.70">
    <property type="match status" value="1"/>
</dbReference>
<evidence type="ECO:0000256" key="11">
    <source>
        <dbReference type="ARBA" id="ARBA00023303"/>
    </source>
</evidence>
<dbReference type="InterPro" id="IPR011333">
    <property type="entry name" value="SKP1/BTB/POZ_sf"/>
</dbReference>
<evidence type="ECO:0000256" key="3">
    <source>
        <dbReference type="ARBA" id="ARBA00022538"/>
    </source>
</evidence>
<keyword evidence="6" id="KW-0851">Voltage-gated channel</keyword>
<dbReference type="SUPFAM" id="SSF81324">
    <property type="entry name" value="Voltage-gated potassium channels"/>
    <property type="match status" value="1"/>
</dbReference>
<dbReference type="GO" id="GO:0043679">
    <property type="term" value="C:axon terminus"/>
    <property type="evidence" value="ECO:0007669"/>
    <property type="project" value="TreeGrafter"/>
</dbReference>
<keyword evidence="9" id="KW-0406">Ion transport</keyword>
<keyword evidence="10 12" id="KW-0472">Membrane</keyword>
<dbReference type="SMART" id="SM00225">
    <property type="entry name" value="BTB"/>
    <property type="match status" value="1"/>
</dbReference>
<dbReference type="GO" id="GO:0032590">
    <property type="term" value="C:dendrite membrane"/>
    <property type="evidence" value="ECO:0007669"/>
    <property type="project" value="TreeGrafter"/>
</dbReference>
<feature type="transmembrane region" description="Helical" evidence="12">
    <location>
        <begin position="256"/>
        <end position="275"/>
    </location>
</feature>
<evidence type="ECO:0000256" key="10">
    <source>
        <dbReference type="ARBA" id="ARBA00023136"/>
    </source>
</evidence>
<dbReference type="Gene3D" id="1.20.120.350">
    <property type="entry name" value="Voltage-gated potassium channels. Chain C"/>
    <property type="match status" value="1"/>
</dbReference>
<evidence type="ECO:0000256" key="5">
    <source>
        <dbReference type="ARBA" id="ARBA00022826"/>
    </source>
</evidence>
<dbReference type="InterPro" id="IPR003968">
    <property type="entry name" value="K_chnl_volt-dep_Kv"/>
</dbReference>
<dbReference type="FunFam" id="1.10.287.70:FF:000002">
    <property type="entry name" value="Potassium voltage-gated channel subfamily a member"/>
    <property type="match status" value="1"/>
</dbReference>
<dbReference type="GO" id="GO:0005251">
    <property type="term" value="F:delayed rectifier potassium channel activity"/>
    <property type="evidence" value="ECO:0007669"/>
    <property type="project" value="TreeGrafter"/>
</dbReference>
<dbReference type="Pfam" id="PF02214">
    <property type="entry name" value="BTB_2"/>
    <property type="match status" value="1"/>
</dbReference>
<dbReference type="PRINTS" id="PR01498">
    <property type="entry name" value="SHAWCHANNEL"/>
</dbReference>
<feature type="transmembrane region" description="Helical" evidence="12">
    <location>
        <begin position="287"/>
        <end position="306"/>
    </location>
</feature>
<evidence type="ECO:0000256" key="1">
    <source>
        <dbReference type="ARBA" id="ARBA00004141"/>
    </source>
</evidence>
<evidence type="ECO:0000256" key="2">
    <source>
        <dbReference type="ARBA" id="ARBA00022448"/>
    </source>
</evidence>
<dbReference type="GO" id="GO:0045211">
    <property type="term" value="C:postsynaptic membrane"/>
    <property type="evidence" value="ECO:0007669"/>
    <property type="project" value="TreeGrafter"/>
</dbReference>
<dbReference type="GO" id="GO:0008076">
    <property type="term" value="C:voltage-gated potassium channel complex"/>
    <property type="evidence" value="ECO:0007669"/>
    <property type="project" value="InterPro"/>
</dbReference>
<evidence type="ECO:0000256" key="12">
    <source>
        <dbReference type="SAM" id="Phobius"/>
    </source>
</evidence>
<dbReference type="InterPro" id="IPR027359">
    <property type="entry name" value="Volt_channel_dom_sf"/>
</dbReference>
<evidence type="ECO:0000259" key="13">
    <source>
        <dbReference type="SMART" id="SM00225"/>
    </source>
</evidence>
<evidence type="ECO:0000313" key="15">
    <source>
        <dbReference type="Proteomes" id="UP001208570"/>
    </source>
</evidence>
<dbReference type="Gene3D" id="3.30.710.10">
    <property type="entry name" value="Potassium Channel Kv1.1, Chain A"/>
    <property type="match status" value="1"/>
</dbReference>
<keyword evidence="5" id="KW-0631">Potassium channel</keyword>
<dbReference type="GO" id="GO:0001508">
    <property type="term" value="P:action potential"/>
    <property type="evidence" value="ECO:0007669"/>
    <property type="project" value="TreeGrafter"/>
</dbReference>
<feature type="transmembrane region" description="Helical" evidence="12">
    <location>
        <begin position="327"/>
        <end position="348"/>
    </location>
</feature>
<dbReference type="PANTHER" id="PTHR11537:SF252">
    <property type="entry name" value="POTASSIUM VOLTAGE-GATED CHANNEL PROTEIN SHAW"/>
    <property type="match status" value="1"/>
</dbReference>
<evidence type="ECO:0000256" key="7">
    <source>
        <dbReference type="ARBA" id="ARBA00022958"/>
    </source>
</evidence>
<keyword evidence="11" id="KW-0407">Ion channel</keyword>
<dbReference type="InterPro" id="IPR003974">
    <property type="entry name" value="K_chnl_volt-dep_Kv3"/>
</dbReference>
<comment type="subcellular location">
    <subcellularLocation>
        <location evidence="1">Membrane</location>
        <topology evidence="1">Multi-pass membrane protein</topology>
    </subcellularLocation>
</comment>
<dbReference type="EMBL" id="JAODUP010000173">
    <property type="protein sequence ID" value="KAK2158299.1"/>
    <property type="molecule type" value="Genomic_DNA"/>
</dbReference>
<feature type="domain" description="BTB" evidence="13">
    <location>
        <begin position="21"/>
        <end position="118"/>
    </location>
</feature>
<dbReference type="PANTHER" id="PTHR11537">
    <property type="entry name" value="VOLTAGE-GATED POTASSIUM CHANNEL"/>
    <property type="match status" value="1"/>
</dbReference>
<keyword evidence="3" id="KW-0633">Potassium transport</keyword>
<dbReference type="InterPro" id="IPR028325">
    <property type="entry name" value="VG_K_chnl"/>
</dbReference>
<feature type="transmembrane region" description="Helical" evidence="12">
    <location>
        <begin position="392"/>
        <end position="413"/>
    </location>
</feature>
<dbReference type="SUPFAM" id="SSF54695">
    <property type="entry name" value="POZ domain"/>
    <property type="match status" value="1"/>
</dbReference>
<evidence type="ECO:0000313" key="14">
    <source>
        <dbReference type="EMBL" id="KAK2158299.1"/>
    </source>
</evidence>
<organism evidence="14 15">
    <name type="scientific">Paralvinella palmiformis</name>
    <dbReference type="NCBI Taxonomy" id="53620"/>
    <lineage>
        <taxon>Eukaryota</taxon>
        <taxon>Metazoa</taxon>
        <taxon>Spiralia</taxon>
        <taxon>Lophotrochozoa</taxon>
        <taxon>Annelida</taxon>
        <taxon>Polychaeta</taxon>
        <taxon>Sedentaria</taxon>
        <taxon>Canalipalpata</taxon>
        <taxon>Terebellida</taxon>
        <taxon>Terebelliformia</taxon>
        <taxon>Alvinellidae</taxon>
        <taxon>Paralvinella</taxon>
    </lineage>
</organism>
<dbReference type="PRINTS" id="PR00169">
    <property type="entry name" value="KCHANNEL"/>
</dbReference>
<keyword evidence="7" id="KW-0630">Potassium</keyword>
<protein>
    <recommendedName>
        <fullName evidence="13">BTB domain-containing protein</fullName>
    </recommendedName>
</protein>
<dbReference type="Pfam" id="PF00520">
    <property type="entry name" value="Ion_trans"/>
    <property type="match status" value="1"/>
</dbReference>
<feature type="transmembrane region" description="Helical" evidence="12">
    <location>
        <begin position="225"/>
        <end position="244"/>
    </location>
</feature>
<keyword evidence="4 12" id="KW-0812">Transmembrane</keyword>
<dbReference type="Proteomes" id="UP001208570">
    <property type="component" value="Unassembled WGS sequence"/>
</dbReference>
<evidence type="ECO:0000256" key="8">
    <source>
        <dbReference type="ARBA" id="ARBA00022989"/>
    </source>
</evidence>
<proteinExistence type="predicted"/>
<dbReference type="GO" id="GO:0032809">
    <property type="term" value="C:neuronal cell body membrane"/>
    <property type="evidence" value="ECO:0007669"/>
    <property type="project" value="TreeGrafter"/>
</dbReference>
<keyword evidence="15" id="KW-1185">Reference proteome</keyword>
<dbReference type="GO" id="GO:0042734">
    <property type="term" value="C:presynaptic membrane"/>
    <property type="evidence" value="ECO:0007669"/>
    <property type="project" value="TreeGrafter"/>
</dbReference>
<reference evidence="14" key="1">
    <citation type="journal article" date="2023" name="Mol. Biol. Evol.">
        <title>Third-Generation Sequencing Reveals the Adaptive Role of the Epigenome in Three Deep-Sea Polychaetes.</title>
        <authorList>
            <person name="Perez M."/>
            <person name="Aroh O."/>
            <person name="Sun Y."/>
            <person name="Lan Y."/>
            <person name="Juniper S.K."/>
            <person name="Young C.R."/>
            <person name="Angers B."/>
            <person name="Qian P.Y."/>
        </authorList>
    </citation>
    <scope>NUCLEOTIDE SEQUENCE</scope>
    <source>
        <strain evidence="14">P08H-3</strain>
    </source>
</reference>
<dbReference type="InterPro" id="IPR000210">
    <property type="entry name" value="BTB/POZ_dom"/>
</dbReference>
<evidence type="ECO:0000256" key="9">
    <source>
        <dbReference type="ARBA" id="ARBA00023065"/>
    </source>
</evidence>
<sequence>MADSPEEEIDGTPGDIDPDEEKIVISVGGIRHEILVSSLIERTGTRLCNLAKKHVRGRKEEYFFNRHPGVFSSVMDYYRSGELHVPLDICGAVVKRELDYWRIDGALIEPCCWTNYSSYINKQKTLSDFSKSMIEEKTTLREMQNSSGWKKVQLRIWMVLDLPSHSRLAMAFAVTSFIFVLASITGFCIETLPIMFTVENVTRQCGPGQRNETVPTVISLPFLTYLDYICTSFFTAELLVRVLFAPNKLKFFQNIMNVIDILALLPLYVQIILDLTDTYNCLKNRRAVLETIFILRIIRIFRIFHLMKHYKALKIMVHAIKASFQELMMLMIFLLIAMLLFSTLIFYAERPIEYSMITSSHFETIPSGFWWSIVTMTTVGYGDMYPKTPLGYVVGALCAVCGVMLEALTIPVVSNNFALFYTHARSREQITKECPSE</sequence>
<gene>
    <name evidence="14" type="ORF">LSH36_173g04000</name>
</gene>
<evidence type="ECO:0000256" key="4">
    <source>
        <dbReference type="ARBA" id="ARBA00022692"/>
    </source>
</evidence>
<accession>A0AAD9JRV8</accession>
<feature type="transmembrane region" description="Helical" evidence="12">
    <location>
        <begin position="168"/>
        <end position="187"/>
    </location>
</feature>
<keyword evidence="2" id="KW-0813">Transport</keyword>
<name>A0AAD9JRV8_9ANNE</name>
<dbReference type="GO" id="GO:0051260">
    <property type="term" value="P:protein homooligomerization"/>
    <property type="evidence" value="ECO:0007669"/>
    <property type="project" value="InterPro"/>
</dbReference>
<dbReference type="PRINTS" id="PR01491">
    <property type="entry name" value="KVCHANNEL"/>
</dbReference>
<dbReference type="InterPro" id="IPR005821">
    <property type="entry name" value="Ion_trans_dom"/>
</dbReference>
<comment type="caution">
    <text evidence="14">The sequence shown here is derived from an EMBL/GenBank/DDBJ whole genome shotgun (WGS) entry which is preliminary data.</text>
</comment>
<keyword evidence="8 12" id="KW-1133">Transmembrane helix</keyword>
<dbReference type="InterPro" id="IPR003131">
    <property type="entry name" value="T1-type_BTB"/>
</dbReference>
<dbReference type="AlphaFoldDB" id="A0AAD9JRV8"/>
<evidence type="ECO:0000256" key="6">
    <source>
        <dbReference type="ARBA" id="ARBA00022882"/>
    </source>
</evidence>